<comment type="caution">
    <text evidence="2">The sequence shown here is derived from an EMBL/GenBank/DDBJ whole genome shotgun (WGS) entry which is preliminary data.</text>
</comment>
<gene>
    <name evidence="2" type="ORF">STRTUCAR8_08868</name>
</gene>
<dbReference type="EMBL" id="AEJB01000226">
    <property type="protein sequence ID" value="ELP68202.1"/>
    <property type="molecule type" value="Genomic_DNA"/>
</dbReference>
<reference evidence="2 3" key="1">
    <citation type="journal article" date="2011" name="Plasmid">
        <title>Streptomyces turgidiscabies Car8 contains a modular pathogenicity island that shares virulence genes with other actinobacterial plant pathogens.</title>
        <authorList>
            <person name="Huguet-Tapia J.C."/>
            <person name="Badger J.H."/>
            <person name="Loria R."/>
            <person name="Pettis G.S."/>
        </authorList>
    </citation>
    <scope>NUCLEOTIDE SEQUENCE [LARGE SCALE GENOMIC DNA]</scope>
    <source>
        <strain evidence="2 3">Car8</strain>
    </source>
</reference>
<name>L7FAD2_STRT8</name>
<evidence type="ECO:0000313" key="2">
    <source>
        <dbReference type="EMBL" id="ELP68202.1"/>
    </source>
</evidence>
<dbReference type="AlphaFoldDB" id="L7FAD2"/>
<feature type="region of interest" description="Disordered" evidence="1">
    <location>
        <begin position="1"/>
        <end position="27"/>
    </location>
</feature>
<organism evidence="2 3">
    <name type="scientific">Streptomyces turgidiscabies (strain Car8)</name>
    <dbReference type="NCBI Taxonomy" id="698760"/>
    <lineage>
        <taxon>Bacteria</taxon>
        <taxon>Bacillati</taxon>
        <taxon>Actinomycetota</taxon>
        <taxon>Actinomycetes</taxon>
        <taxon>Kitasatosporales</taxon>
        <taxon>Streptomycetaceae</taxon>
        <taxon>Streptomyces</taxon>
    </lineage>
</organism>
<protein>
    <submittedName>
        <fullName evidence="2">Uncharacterized protein</fullName>
    </submittedName>
</protein>
<evidence type="ECO:0000313" key="3">
    <source>
        <dbReference type="Proteomes" id="UP000010931"/>
    </source>
</evidence>
<keyword evidence="3" id="KW-1185">Reference proteome</keyword>
<accession>L7FAD2</accession>
<sequence length="54" mass="5867">MAPAESPNGGRKNLFGTHGAGQAQHQCFGQEARPWERWITDPGVSVPVVRALPR</sequence>
<proteinExistence type="predicted"/>
<evidence type="ECO:0000256" key="1">
    <source>
        <dbReference type="SAM" id="MobiDB-lite"/>
    </source>
</evidence>
<dbReference type="Proteomes" id="UP000010931">
    <property type="component" value="Unassembled WGS sequence"/>
</dbReference>